<protein>
    <submittedName>
        <fullName evidence="2">Acyl carrier protein</fullName>
    </submittedName>
</protein>
<evidence type="ECO:0000313" key="3">
    <source>
        <dbReference type="Proteomes" id="UP001519363"/>
    </source>
</evidence>
<proteinExistence type="predicted"/>
<evidence type="ECO:0000313" key="2">
    <source>
        <dbReference type="EMBL" id="MBP2477868.1"/>
    </source>
</evidence>
<organism evidence="2 3">
    <name type="scientific">Crossiella equi</name>
    <dbReference type="NCBI Taxonomy" id="130796"/>
    <lineage>
        <taxon>Bacteria</taxon>
        <taxon>Bacillati</taxon>
        <taxon>Actinomycetota</taxon>
        <taxon>Actinomycetes</taxon>
        <taxon>Pseudonocardiales</taxon>
        <taxon>Pseudonocardiaceae</taxon>
        <taxon>Crossiella</taxon>
    </lineage>
</organism>
<dbReference type="InterPro" id="IPR036736">
    <property type="entry name" value="ACP-like_sf"/>
</dbReference>
<name>A0ABS5AMR4_9PSEU</name>
<dbReference type="PROSITE" id="PS50075">
    <property type="entry name" value="CARRIER"/>
    <property type="match status" value="1"/>
</dbReference>
<keyword evidence="3" id="KW-1185">Reference proteome</keyword>
<evidence type="ECO:0000259" key="1">
    <source>
        <dbReference type="PROSITE" id="PS50075"/>
    </source>
</evidence>
<gene>
    <name evidence="2" type="ORF">JOF53_006740</name>
</gene>
<sequence length="79" mass="8639">MNALHEQLTAVLTSRFGVPAAEVRPEATFAELDLDSLALVELGLVAEKEFGVRIKDDEVSTSDSLEVIVKLIETKREAL</sequence>
<accession>A0ABS5AMR4</accession>
<dbReference type="Proteomes" id="UP001519363">
    <property type="component" value="Unassembled WGS sequence"/>
</dbReference>
<dbReference type="InterPro" id="IPR009081">
    <property type="entry name" value="PP-bd_ACP"/>
</dbReference>
<dbReference type="SUPFAM" id="SSF47336">
    <property type="entry name" value="ACP-like"/>
    <property type="match status" value="1"/>
</dbReference>
<feature type="domain" description="Carrier" evidence="1">
    <location>
        <begin position="1"/>
        <end position="76"/>
    </location>
</feature>
<dbReference type="Pfam" id="PF00550">
    <property type="entry name" value="PP-binding"/>
    <property type="match status" value="1"/>
</dbReference>
<comment type="caution">
    <text evidence="2">The sequence shown here is derived from an EMBL/GenBank/DDBJ whole genome shotgun (WGS) entry which is preliminary data.</text>
</comment>
<dbReference type="RefSeq" id="WP_086782327.1">
    <property type="nucleotide sequence ID" value="NZ_JAGIOO010000001.1"/>
</dbReference>
<reference evidence="2 3" key="1">
    <citation type="submission" date="2021-03" db="EMBL/GenBank/DDBJ databases">
        <title>Sequencing the genomes of 1000 actinobacteria strains.</title>
        <authorList>
            <person name="Klenk H.-P."/>
        </authorList>
    </citation>
    <scope>NUCLEOTIDE SEQUENCE [LARGE SCALE GENOMIC DNA]</scope>
    <source>
        <strain evidence="2 3">DSM 44580</strain>
    </source>
</reference>
<dbReference type="Gene3D" id="1.10.1200.10">
    <property type="entry name" value="ACP-like"/>
    <property type="match status" value="1"/>
</dbReference>
<dbReference type="EMBL" id="JAGIOO010000001">
    <property type="protein sequence ID" value="MBP2477868.1"/>
    <property type="molecule type" value="Genomic_DNA"/>
</dbReference>